<keyword evidence="4" id="KW-1185">Reference proteome</keyword>
<feature type="region of interest" description="Disordered" evidence="1">
    <location>
        <begin position="65"/>
        <end position="102"/>
    </location>
</feature>
<keyword evidence="2" id="KW-0732">Signal</keyword>
<sequence>MNAKRRRSLRIAVAAAWLCKLHQAGFLCRLYNTSISNDPPSNQKRESHCGSPVCEVAMDRRTAEDNRRSWTVRAGDSTRKSFTRPRNKFTASEPRDQCFTLK</sequence>
<evidence type="ECO:0000313" key="4">
    <source>
        <dbReference type="Proteomes" id="UP000258309"/>
    </source>
</evidence>
<dbReference type="Proteomes" id="UP000258309">
    <property type="component" value="Unassembled WGS sequence"/>
</dbReference>
<proteinExistence type="predicted"/>
<reference evidence="3 4" key="1">
    <citation type="submission" date="2018-05" db="EMBL/GenBank/DDBJ databases">
        <title>Draft genome sequence of Scytalidium lignicola DSM 105466, a ubiquitous saprotrophic fungus.</title>
        <authorList>
            <person name="Buettner E."/>
            <person name="Gebauer A.M."/>
            <person name="Hofrichter M."/>
            <person name="Liers C."/>
            <person name="Kellner H."/>
        </authorList>
    </citation>
    <scope>NUCLEOTIDE SEQUENCE [LARGE SCALE GENOMIC DNA]</scope>
    <source>
        <strain evidence="3 4">DSM 105466</strain>
    </source>
</reference>
<feature type="chain" id="PRO_5017729746" description="Secreted protein" evidence="2">
    <location>
        <begin position="25"/>
        <end position="102"/>
    </location>
</feature>
<dbReference type="EMBL" id="NCSJ02000110">
    <property type="protein sequence ID" value="RFU30041.1"/>
    <property type="molecule type" value="Genomic_DNA"/>
</dbReference>
<name>A0A3E2HA61_SCYLI</name>
<feature type="non-terminal residue" evidence="3">
    <location>
        <position position="102"/>
    </location>
</feature>
<gene>
    <name evidence="3" type="ORF">B7463_g6287</name>
</gene>
<evidence type="ECO:0000313" key="3">
    <source>
        <dbReference type="EMBL" id="RFU30041.1"/>
    </source>
</evidence>
<evidence type="ECO:0000256" key="1">
    <source>
        <dbReference type="SAM" id="MobiDB-lite"/>
    </source>
</evidence>
<evidence type="ECO:0000256" key="2">
    <source>
        <dbReference type="SAM" id="SignalP"/>
    </source>
</evidence>
<evidence type="ECO:0008006" key="5">
    <source>
        <dbReference type="Google" id="ProtNLM"/>
    </source>
</evidence>
<feature type="non-terminal residue" evidence="3">
    <location>
        <position position="1"/>
    </location>
</feature>
<feature type="signal peptide" evidence="2">
    <location>
        <begin position="1"/>
        <end position="24"/>
    </location>
</feature>
<comment type="caution">
    <text evidence="3">The sequence shown here is derived from an EMBL/GenBank/DDBJ whole genome shotgun (WGS) entry which is preliminary data.</text>
</comment>
<protein>
    <recommendedName>
        <fullName evidence="5">Secreted protein</fullName>
    </recommendedName>
</protein>
<organism evidence="3 4">
    <name type="scientific">Scytalidium lignicola</name>
    <name type="common">Hyphomycete</name>
    <dbReference type="NCBI Taxonomy" id="5539"/>
    <lineage>
        <taxon>Eukaryota</taxon>
        <taxon>Fungi</taxon>
        <taxon>Dikarya</taxon>
        <taxon>Ascomycota</taxon>
        <taxon>Pezizomycotina</taxon>
        <taxon>Leotiomycetes</taxon>
        <taxon>Leotiomycetes incertae sedis</taxon>
        <taxon>Scytalidium</taxon>
    </lineage>
</organism>
<dbReference type="AlphaFoldDB" id="A0A3E2HA61"/>
<accession>A0A3E2HA61</accession>